<organism evidence="2 3">
    <name type="scientific">Negadavirga shengliensis</name>
    <dbReference type="NCBI Taxonomy" id="1389218"/>
    <lineage>
        <taxon>Bacteria</taxon>
        <taxon>Pseudomonadati</taxon>
        <taxon>Bacteroidota</taxon>
        <taxon>Cytophagia</taxon>
        <taxon>Cytophagales</taxon>
        <taxon>Cyclobacteriaceae</taxon>
        <taxon>Negadavirga</taxon>
    </lineage>
</organism>
<comment type="caution">
    <text evidence="2">The sequence shown here is derived from an EMBL/GenBank/DDBJ whole genome shotgun (WGS) entry which is preliminary data.</text>
</comment>
<feature type="region of interest" description="Disordered" evidence="1">
    <location>
        <begin position="1"/>
        <end position="27"/>
    </location>
</feature>
<protein>
    <submittedName>
        <fullName evidence="2">Uncharacterized protein</fullName>
    </submittedName>
</protein>
<proteinExistence type="predicted"/>
<feature type="region of interest" description="Disordered" evidence="1">
    <location>
        <begin position="44"/>
        <end position="63"/>
    </location>
</feature>
<reference evidence="3" key="1">
    <citation type="journal article" date="2019" name="Int. J. Syst. Evol. Microbiol.">
        <title>The Global Catalogue of Microorganisms (GCM) 10K type strain sequencing project: providing services to taxonomists for standard genome sequencing and annotation.</title>
        <authorList>
            <consortium name="The Broad Institute Genomics Platform"/>
            <consortium name="The Broad Institute Genome Sequencing Center for Infectious Disease"/>
            <person name="Wu L."/>
            <person name="Ma J."/>
        </authorList>
    </citation>
    <scope>NUCLEOTIDE SEQUENCE [LARGE SCALE GENOMIC DNA]</scope>
    <source>
        <strain evidence="3">CGMCC 4.7466</strain>
    </source>
</reference>
<evidence type="ECO:0000256" key="1">
    <source>
        <dbReference type="SAM" id="MobiDB-lite"/>
    </source>
</evidence>
<feature type="compositionally biased region" description="Basic residues" evidence="1">
    <location>
        <begin position="7"/>
        <end position="20"/>
    </location>
</feature>
<dbReference type="RefSeq" id="WP_377066996.1">
    <property type="nucleotide sequence ID" value="NZ_JBHSJJ010000013.1"/>
</dbReference>
<dbReference type="Proteomes" id="UP001595818">
    <property type="component" value="Unassembled WGS sequence"/>
</dbReference>
<evidence type="ECO:0000313" key="2">
    <source>
        <dbReference type="EMBL" id="MFC4873787.1"/>
    </source>
</evidence>
<gene>
    <name evidence="2" type="ORF">ACFPFU_18940</name>
</gene>
<accession>A0ABV9T4W2</accession>
<keyword evidence="3" id="KW-1185">Reference proteome</keyword>
<dbReference type="EMBL" id="JBHSJJ010000013">
    <property type="protein sequence ID" value="MFC4873787.1"/>
    <property type="molecule type" value="Genomic_DNA"/>
</dbReference>
<sequence>MADKNLPKTKKHLSPQKCRRHDTSCNLGFQPKEREKTLTLPKNTVGMADKNLPNHKIHPTDHSYLPYLPAVIPPA</sequence>
<name>A0ABV9T4W2_9BACT</name>
<evidence type="ECO:0000313" key="3">
    <source>
        <dbReference type="Proteomes" id="UP001595818"/>
    </source>
</evidence>